<dbReference type="SMART" id="SM00249">
    <property type="entry name" value="PHD"/>
    <property type="match status" value="1"/>
</dbReference>
<keyword evidence="5" id="KW-0175">Coiled coil</keyword>
<feature type="coiled-coil region" evidence="5">
    <location>
        <begin position="134"/>
        <end position="168"/>
    </location>
</feature>
<dbReference type="InterPro" id="IPR004244">
    <property type="entry name" value="Transposase_22"/>
</dbReference>
<gene>
    <name evidence="7" type="ORF">g.46123</name>
</gene>
<evidence type="ECO:0000256" key="4">
    <source>
        <dbReference type="PROSITE-ProRule" id="PRU00146"/>
    </source>
</evidence>
<dbReference type="PANTHER" id="PTHR11505">
    <property type="entry name" value="L1 TRANSPOSABLE ELEMENT-RELATED"/>
    <property type="match status" value="1"/>
</dbReference>
<keyword evidence="1" id="KW-0479">Metal-binding</keyword>
<reference evidence="7" key="1">
    <citation type="submission" date="2015-11" db="EMBL/GenBank/DDBJ databases">
        <title>De novo transcriptome assembly of four potential Pierce s Disease insect vectors from Arizona vineyards.</title>
        <authorList>
            <person name="Tassone E.E."/>
        </authorList>
    </citation>
    <scope>NUCLEOTIDE SEQUENCE</scope>
</reference>
<organism evidence="7">
    <name type="scientific">Homalodisca liturata</name>
    <dbReference type="NCBI Taxonomy" id="320908"/>
    <lineage>
        <taxon>Eukaryota</taxon>
        <taxon>Metazoa</taxon>
        <taxon>Ecdysozoa</taxon>
        <taxon>Arthropoda</taxon>
        <taxon>Hexapoda</taxon>
        <taxon>Insecta</taxon>
        <taxon>Pterygota</taxon>
        <taxon>Neoptera</taxon>
        <taxon>Paraneoptera</taxon>
        <taxon>Hemiptera</taxon>
        <taxon>Auchenorrhyncha</taxon>
        <taxon>Membracoidea</taxon>
        <taxon>Cicadellidae</taxon>
        <taxon>Cicadellinae</taxon>
        <taxon>Proconiini</taxon>
        <taxon>Homalodisca</taxon>
    </lineage>
</organism>
<evidence type="ECO:0000313" key="7">
    <source>
        <dbReference type="EMBL" id="JAS93291.1"/>
    </source>
</evidence>
<dbReference type="InterPro" id="IPR013083">
    <property type="entry name" value="Znf_RING/FYVE/PHD"/>
</dbReference>
<evidence type="ECO:0000259" key="6">
    <source>
        <dbReference type="PROSITE" id="PS50016"/>
    </source>
</evidence>
<dbReference type="InterPro" id="IPR019787">
    <property type="entry name" value="Znf_PHD-finger"/>
</dbReference>
<protein>
    <recommendedName>
        <fullName evidence="6">PHD-type domain-containing protein</fullName>
    </recommendedName>
</protein>
<sequence length="284" mass="33098">MDCGQCRDSIVLAQDSISCSIKICSKVFHYGCAGIRESIFRKMTDGHKNEWICLRCREEKRSNAKYEMSSEKETLQMSGDEMRGILKSIDDRIASLNNIKSDLENIKTTCIEIKDSQEFLSKRYDEIEMQLKCLPEMEKNINRLQQTIQTKDKQIEDLNERLNSLEQYGRNRNFELNEVCESQGEDVEQIVVNVAMKMGIELKKEDIEMAHRLPKTRTEKRPATIIVQMVRRKKREEFIMARKRIVTNPEATGLNGGRIYVSENLSTCYRNLLLKAKQRGRELN</sequence>
<dbReference type="AlphaFoldDB" id="A0A1B6J280"/>
<keyword evidence="3" id="KW-0862">Zinc</keyword>
<dbReference type="InterPro" id="IPR011011">
    <property type="entry name" value="Znf_FYVE_PHD"/>
</dbReference>
<evidence type="ECO:0000256" key="5">
    <source>
        <dbReference type="SAM" id="Coils"/>
    </source>
</evidence>
<dbReference type="SUPFAM" id="SSF57903">
    <property type="entry name" value="FYVE/PHD zinc finger"/>
    <property type="match status" value="1"/>
</dbReference>
<name>A0A1B6J280_9HEMI</name>
<accession>A0A1B6J280</accession>
<dbReference type="PROSITE" id="PS50016">
    <property type="entry name" value="ZF_PHD_2"/>
    <property type="match status" value="1"/>
</dbReference>
<evidence type="ECO:0000256" key="2">
    <source>
        <dbReference type="ARBA" id="ARBA00022771"/>
    </source>
</evidence>
<keyword evidence="2 4" id="KW-0863">Zinc-finger</keyword>
<dbReference type="GO" id="GO:0008270">
    <property type="term" value="F:zinc ion binding"/>
    <property type="evidence" value="ECO:0007669"/>
    <property type="project" value="UniProtKB-KW"/>
</dbReference>
<dbReference type="InterPro" id="IPR019786">
    <property type="entry name" value="Zinc_finger_PHD-type_CS"/>
</dbReference>
<dbReference type="InterPro" id="IPR001965">
    <property type="entry name" value="Znf_PHD"/>
</dbReference>
<evidence type="ECO:0000256" key="3">
    <source>
        <dbReference type="ARBA" id="ARBA00022833"/>
    </source>
</evidence>
<feature type="domain" description="PHD-type" evidence="6">
    <location>
        <begin position="1"/>
        <end position="59"/>
    </location>
</feature>
<dbReference type="PROSITE" id="PS01359">
    <property type="entry name" value="ZF_PHD_1"/>
    <property type="match status" value="1"/>
</dbReference>
<evidence type="ECO:0000256" key="1">
    <source>
        <dbReference type="ARBA" id="ARBA00022723"/>
    </source>
</evidence>
<proteinExistence type="predicted"/>
<dbReference type="Gene3D" id="3.30.40.10">
    <property type="entry name" value="Zinc/RING finger domain, C3HC4 (zinc finger)"/>
    <property type="match status" value="1"/>
</dbReference>
<dbReference type="EMBL" id="GECU01014415">
    <property type="protein sequence ID" value="JAS93291.1"/>
    <property type="molecule type" value="Transcribed_RNA"/>
</dbReference>
<feature type="non-terminal residue" evidence="7">
    <location>
        <position position="284"/>
    </location>
</feature>